<evidence type="ECO:0000313" key="3">
    <source>
        <dbReference type="Proteomes" id="UP000008311"/>
    </source>
</evidence>
<dbReference type="InParanoid" id="B9TDS1"/>
<feature type="compositionally biased region" description="Low complexity" evidence="1">
    <location>
        <begin position="24"/>
        <end position="41"/>
    </location>
</feature>
<evidence type="ECO:0000313" key="2">
    <source>
        <dbReference type="EMBL" id="EEF25992.1"/>
    </source>
</evidence>
<organism evidence="2 3">
    <name type="scientific">Ricinus communis</name>
    <name type="common">Castor bean</name>
    <dbReference type="NCBI Taxonomy" id="3988"/>
    <lineage>
        <taxon>Eukaryota</taxon>
        <taxon>Viridiplantae</taxon>
        <taxon>Streptophyta</taxon>
        <taxon>Embryophyta</taxon>
        <taxon>Tracheophyta</taxon>
        <taxon>Spermatophyta</taxon>
        <taxon>Magnoliopsida</taxon>
        <taxon>eudicotyledons</taxon>
        <taxon>Gunneridae</taxon>
        <taxon>Pentapetalae</taxon>
        <taxon>rosids</taxon>
        <taxon>fabids</taxon>
        <taxon>Malpighiales</taxon>
        <taxon>Euphorbiaceae</taxon>
        <taxon>Acalyphoideae</taxon>
        <taxon>Acalypheae</taxon>
        <taxon>Ricinus</taxon>
    </lineage>
</organism>
<feature type="region of interest" description="Disordered" evidence="1">
    <location>
        <begin position="1"/>
        <end position="59"/>
    </location>
</feature>
<keyword evidence="3" id="KW-1185">Reference proteome</keyword>
<name>B9TDS1_RICCO</name>
<dbReference type="EMBL" id="EQ978408">
    <property type="protein sequence ID" value="EEF25992.1"/>
    <property type="molecule type" value="Genomic_DNA"/>
</dbReference>
<protein>
    <submittedName>
        <fullName evidence="2">Uncharacterized protein</fullName>
    </submittedName>
</protein>
<evidence type="ECO:0000256" key="1">
    <source>
        <dbReference type="SAM" id="MobiDB-lite"/>
    </source>
</evidence>
<accession>B9TDS1</accession>
<reference evidence="3" key="1">
    <citation type="journal article" date="2010" name="Nat. Biotechnol.">
        <title>Draft genome sequence of the oilseed species Ricinus communis.</title>
        <authorList>
            <person name="Chan A.P."/>
            <person name="Crabtree J."/>
            <person name="Zhao Q."/>
            <person name="Lorenzi H."/>
            <person name="Orvis J."/>
            <person name="Puiu D."/>
            <person name="Melake-Berhan A."/>
            <person name="Jones K.M."/>
            <person name="Redman J."/>
            <person name="Chen G."/>
            <person name="Cahoon E.B."/>
            <person name="Gedil M."/>
            <person name="Stanke M."/>
            <person name="Haas B.J."/>
            <person name="Wortman J.R."/>
            <person name="Fraser-Liggett C.M."/>
            <person name="Ravel J."/>
            <person name="Rabinowicz P.D."/>
        </authorList>
    </citation>
    <scope>NUCLEOTIDE SEQUENCE [LARGE SCALE GENOMIC DNA]</scope>
    <source>
        <strain evidence="3">cv. Hale</strain>
    </source>
</reference>
<gene>
    <name evidence="2" type="ORF">RCOM_1912470</name>
</gene>
<sequence length="59" mass="6274">MGSAEDLPLQPHGTDPDRPVPQQGREPGTTAATARAGPRGTQLQRDRPHSTVIARLIPP</sequence>
<dbReference type="Proteomes" id="UP000008311">
    <property type="component" value="Unassembled WGS sequence"/>
</dbReference>
<dbReference type="AlphaFoldDB" id="B9TDS1"/>
<proteinExistence type="predicted"/>